<dbReference type="InterPro" id="IPR006935">
    <property type="entry name" value="Helicase/UvrB_N"/>
</dbReference>
<dbReference type="InterPro" id="IPR014001">
    <property type="entry name" value="Helicase_ATP-bd"/>
</dbReference>
<dbReference type="SUPFAM" id="SSF52540">
    <property type="entry name" value="P-loop containing nucleoside triphosphate hydrolases"/>
    <property type="match status" value="1"/>
</dbReference>
<dbReference type="SMART" id="SM00490">
    <property type="entry name" value="HELICc"/>
    <property type="match status" value="1"/>
</dbReference>
<dbReference type="GO" id="GO:0005829">
    <property type="term" value="C:cytosol"/>
    <property type="evidence" value="ECO:0007669"/>
    <property type="project" value="TreeGrafter"/>
</dbReference>
<reference evidence="3 4" key="1">
    <citation type="submission" date="2016-03" db="EMBL/GenBank/DDBJ databases">
        <authorList>
            <person name="Ploux O."/>
        </authorList>
    </citation>
    <scope>NUCLEOTIDE SEQUENCE [LARGE SCALE GENOMIC DNA]</scope>
    <source>
        <strain evidence="3 4">BER2</strain>
    </source>
</reference>
<dbReference type="FunFam" id="3.40.50.300:FF:000794">
    <property type="entry name" value="ATP-dependent RNA helicase"/>
    <property type="match status" value="1"/>
</dbReference>
<dbReference type="PANTHER" id="PTHR47396:SF1">
    <property type="entry name" value="ATP-DEPENDENT HELICASE IRC3-RELATED"/>
    <property type="match status" value="1"/>
</dbReference>
<dbReference type="SMART" id="SM00487">
    <property type="entry name" value="DEXDc"/>
    <property type="match status" value="1"/>
</dbReference>
<dbReference type="InterPro" id="IPR050742">
    <property type="entry name" value="Helicase_Restrict-Modif_Enz"/>
</dbReference>
<keyword evidence="3" id="KW-0067">ATP-binding</keyword>
<dbReference type="PANTHER" id="PTHR47396">
    <property type="entry name" value="TYPE I RESTRICTION ENZYME ECOKI R PROTEIN"/>
    <property type="match status" value="1"/>
</dbReference>
<dbReference type="GO" id="GO:0004386">
    <property type="term" value="F:helicase activity"/>
    <property type="evidence" value="ECO:0007669"/>
    <property type="project" value="UniProtKB-KW"/>
</dbReference>
<gene>
    <name evidence="3" type="ORF">AZI85_11275</name>
</gene>
<feature type="domain" description="Helicase C-terminal" evidence="2">
    <location>
        <begin position="240"/>
        <end position="378"/>
    </location>
</feature>
<dbReference type="GO" id="GO:0003677">
    <property type="term" value="F:DNA binding"/>
    <property type="evidence" value="ECO:0007669"/>
    <property type="project" value="InterPro"/>
</dbReference>
<dbReference type="RefSeq" id="WP_063244862.1">
    <property type="nucleotide sequence ID" value="NZ_LUKF01000019.1"/>
</dbReference>
<evidence type="ECO:0000313" key="4">
    <source>
        <dbReference type="Proteomes" id="UP000075391"/>
    </source>
</evidence>
<feature type="domain" description="Helicase ATP-binding" evidence="1">
    <location>
        <begin position="17"/>
        <end position="170"/>
    </location>
</feature>
<dbReference type="EMBL" id="LUKF01000019">
    <property type="protein sequence ID" value="KYG60583.1"/>
    <property type="molecule type" value="Genomic_DNA"/>
</dbReference>
<evidence type="ECO:0000313" key="3">
    <source>
        <dbReference type="EMBL" id="KYG60583.1"/>
    </source>
</evidence>
<accession>A0A150WCA9</accession>
<proteinExistence type="predicted"/>
<comment type="caution">
    <text evidence="3">The sequence shown here is derived from an EMBL/GenBank/DDBJ whole genome shotgun (WGS) entry which is preliminary data.</text>
</comment>
<dbReference type="SUPFAM" id="SSF57829">
    <property type="entry name" value="Zn-binding ribosomal proteins"/>
    <property type="match status" value="1"/>
</dbReference>
<keyword evidence="3" id="KW-0547">Nucleotide-binding</keyword>
<dbReference type="OrthoDB" id="5287478at2"/>
<dbReference type="Gene3D" id="3.40.50.300">
    <property type="entry name" value="P-loop containing nucleotide triphosphate hydrolases"/>
    <property type="match status" value="2"/>
</dbReference>
<dbReference type="GO" id="GO:0005524">
    <property type="term" value="F:ATP binding"/>
    <property type="evidence" value="ECO:0007669"/>
    <property type="project" value="InterPro"/>
</dbReference>
<dbReference type="InterPro" id="IPR027417">
    <property type="entry name" value="P-loop_NTPase"/>
</dbReference>
<dbReference type="GO" id="GO:0016787">
    <property type="term" value="F:hydrolase activity"/>
    <property type="evidence" value="ECO:0007669"/>
    <property type="project" value="InterPro"/>
</dbReference>
<sequence length="574" mass="65736">MYKLRPYQQEAVQATLKHFRKEKTPAVVVLPTGAGKSLVIAELARLAKGRVLVLAHVKELVEQNHAKYISFGLDAGIYSAGLQRKDMDQKVIFGSIQSIARASEDFFDSFSLLVIDECHRVSVQDDTQYFQVISKLQKANPEICILGLTATPYRLGLGWIYQYNEHTKTLQTDEERFFKKCIYELTIRYMIKNKYLTMPVKIDSPVACYDFSSLKLHGTSYVAAQVEAVLKDQSRITPLIIKNIIDMAKERQGVMIFTSSVTHAIEIMKNLPPYVAALVVGDTPGPDRDEIIDAFKNRKLKYLVNVSVLTTGFDAPHVDVIAILRPTESISLYQQIIGRGLRLSEGKTDCLILDYTGQGHDLFSPEIDEDKPSKESEIVEVPCPQCGAINHFWGLRDHDGTIKEHFGRKCKAAFEDPVTQEIEACGFLFRFKRCEKCGTENDIAARSCKSCENILVDNDKKLKEAMSLKDAHVLHVETMTFTKGHDKKGQERLEVRYYDHSAQFLTEYFYLDSQENCHAFYFNFIRMHNRLPEKKIFVRSIDEALKFVPQFRKPLFVVARKVKHFWAIREKIFE</sequence>
<evidence type="ECO:0000259" key="1">
    <source>
        <dbReference type="PROSITE" id="PS51192"/>
    </source>
</evidence>
<dbReference type="CDD" id="cd17926">
    <property type="entry name" value="DEXHc_RE"/>
    <property type="match status" value="1"/>
</dbReference>
<dbReference type="PROSITE" id="PS51194">
    <property type="entry name" value="HELICASE_CTER"/>
    <property type="match status" value="1"/>
</dbReference>
<dbReference type="InterPro" id="IPR001650">
    <property type="entry name" value="Helicase_C-like"/>
</dbReference>
<dbReference type="Pfam" id="PF04851">
    <property type="entry name" value="ResIII"/>
    <property type="match status" value="1"/>
</dbReference>
<dbReference type="Proteomes" id="UP000075391">
    <property type="component" value="Unassembled WGS sequence"/>
</dbReference>
<name>A0A150WCA9_BDEBC</name>
<dbReference type="Pfam" id="PF00271">
    <property type="entry name" value="Helicase_C"/>
    <property type="match status" value="1"/>
</dbReference>
<dbReference type="InterPro" id="IPR011332">
    <property type="entry name" value="Ribosomal_zn-bd"/>
</dbReference>
<keyword evidence="3" id="KW-0347">Helicase</keyword>
<dbReference type="AlphaFoldDB" id="A0A150WCA9"/>
<organism evidence="3 4">
    <name type="scientific">Bdellovibrio bacteriovorus</name>
    <dbReference type="NCBI Taxonomy" id="959"/>
    <lineage>
        <taxon>Bacteria</taxon>
        <taxon>Pseudomonadati</taxon>
        <taxon>Bdellovibrionota</taxon>
        <taxon>Bdellovibrionia</taxon>
        <taxon>Bdellovibrionales</taxon>
        <taxon>Pseudobdellovibrionaceae</taxon>
        <taxon>Bdellovibrio</taxon>
    </lineage>
</organism>
<dbReference type="GO" id="GO:0006412">
    <property type="term" value="P:translation"/>
    <property type="evidence" value="ECO:0007669"/>
    <property type="project" value="InterPro"/>
</dbReference>
<keyword evidence="3" id="KW-0378">Hydrolase</keyword>
<protein>
    <submittedName>
        <fullName evidence="3">ATP-dependent helicase</fullName>
    </submittedName>
</protein>
<evidence type="ECO:0000259" key="2">
    <source>
        <dbReference type="PROSITE" id="PS51194"/>
    </source>
</evidence>
<dbReference type="PROSITE" id="PS51192">
    <property type="entry name" value="HELICASE_ATP_BIND_1"/>
    <property type="match status" value="1"/>
</dbReference>